<dbReference type="GeneID" id="26995259"/>
<keyword evidence="1" id="KW-0150">Chloroplast</keyword>
<reference evidence="2" key="2">
    <citation type="journal article" date="2016" name="Mitochondrial DNA Part B Resour">
        <title>The complete chloroplast genome of Gracilariopsis lemaneiformis, an important economic red alga of the family Gracilariaceae.</title>
        <authorList>
            <person name="Zhang Y."/>
            <person name="Guo Y.-M."/>
            <person name="Li T.-J."/>
            <person name="Chen C.-H."/>
            <person name="Shen K.-N."/>
            <person name="Hsiao C.-D."/>
        </authorList>
    </citation>
    <scope>NUCLEOTIDE SEQUENCE</scope>
</reference>
<proteinExistence type="predicted"/>
<gene>
    <name evidence="1" type="primary">orf10</name>
</gene>
<sequence>MNTLVCTAYILSQPKLKRLKSECLCYMLVSLYNFRDDMVNLNAIAFAKSTIAKKVFSLYNQKNNVIIEGTIYIKKIPFTKNHNIKSKKIYLKINKIYNLYN</sequence>
<dbReference type="AlphaFoldDB" id="A0A0C5DCX7"/>
<keyword evidence="1" id="KW-0934">Plastid</keyword>
<evidence type="ECO:0008006" key="3">
    <source>
        <dbReference type="Google" id="ProtNLM"/>
    </source>
</evidence>
<geneLocation type="chloroplast" evidence="1"/>
<evidence type="ECO:0000313" key="1">
    <source>
        <dbReference type="EMBL" id="AJO68545.1"/>
    </source>
</evidence>
<dbReference type="RefSeq" id="YP_009237744.1">
    <property type="nucleotide sequence ID" value="NC_029644.1"/>
</dbReference>
<reference evidence="1" key="1">
    <citation type="submission" date="2014-12" db="EMBL/GenBank/DDBJ databases">
        <title>The complete chloroplast genome of Gracilariopsis lemaneiformis.</title>
        <authorList>
            <person name="Bi G."/>
            <person name="Du Q."/>
            <person name="Sui Z."/>
            <person name="Mao Y."/>
        </authorList>
    </citation>
    <scope>NUCLEOTIDE SEQUENCE</scope>
</reference>
<protein>
    <recommendedName>
        <fullName evidence="3">Single-stranded DNA binding protein</fullName>
    </recommendedName>
</protein>
<name>A0A0C5DCX7_GRALE</name>
<evidence type="ECO:0000313" key="2">
    <source>
        <dbReference type="EMBL" id="AML79819.1"/>
    </source>
</evidence>
<accession>A0A0C5DCX7</accession>
<dbReference type="EMBL" id="KP330491">
    <property type="protein sequence ID" value="AJO68545.1"/>
    <property type="molecule type" value="Genomic_DNA"/>
</dbReference>
<organism evidence="1">
    <name type="scientific">Gracilariopsis lemaneiformis</name>
    <name type="common">Red alga</name>
    <name type="synonym">Gracilaria lemaneiformis</name>
    <dbReference type="NCBI Taxonomy" id="2782"/>
    <lineage>
        <taxon>Eukaryota</taxon>
        <taxon>Rhodophyta</taxon>
        <taxon>Florideophyceae</taxon>
        <taxon>Rhodymeniophycidae</taxon>
        <taxon>Gracilariales</taxon>
        <taxon>Gracilariaceae</taxon>
        <taxon>Gracilariopsis</taxon>
    </lineage>
</organism>
<dbReference type="EMBL" id="KU179794">
    <property type="protein sequence ID" value="AML79819.1"/>
    <property type="molecule type" value="Genomic_DNA"/>
</dbReference>